<proteinExistence type="predicted"/>
<evidence type="ECO:0000256" key="3">
    <source>
        <dbReference type="ARBA" id="ARBA00022833"/>
    </source>
</evidence>
<keyword evidence="1" id="KW-0479">Metal-binding</keyword>
<dbReference type="InterPro" id="IPR013010">
    <property type="entry name" value="Znf_SIAH"/>
</dbReference>
<dbReference type="Pfam" id="PF13923">
    <property type="entry name" value="zf-C3HC4_2"/>
    <property type="match status" value="1"/>
</dbReference>
<keyword evidence="2 5" id="KW-0863">Zinc-finger</keyword>
<dbReference type="SUPFAM" id="SSF49599">
    <property type="entry name" value="TRAF domain-like"/>
    <property type="match status" value="1"/>
</dbReference>
<dbReference type="PROSITE" id="PS51081">
    <property type="entry name" value="ZF_SIAH"/>
    <property type="match status" value="1"/>
</dbReference>
<dbReference type="InterPro" id="IPR044286">
    <property type="entry name" value="SINL_plant"/>
</dbReference>
<feature type="domain" description="RING-type" evidence="6">
    <location>
        <begin position="11"/>
        <end position="46"/>
    </location>
</feature>
<evidence type="ECO:0000313" key="11">
    <source>
        <dbReference type="RefSeq" id="XP_065668832.1"/>
    </source>
</evidence>
<dbReference type="Proteomes" id="UP001652625">
    <property type="component" value="Chromosome 12"/>
</dbReference>
<evidence type="ECO:0000259" key="7">
    <source>
        <dbReference type="PROSITE" id="PS51081"/>
    </source>
</evidence>
<dbReference type="InterPro" id="IPR001841">
    <property type="entry name" value="Znf_RING"/>
</dbReference>
<sequence>MDNNNQIDLTCPICLDIADDAVETECCGHIFCEKCVKNVKSCPLCNIAPPSFRIALFGRRLIGNLPKKCDNEGCGKDVARSEFNRHKSLCEFLIIKCYIPTCSFESNKKNLMNHLLTSHSDSVIKILEEYYSTNSSNKISNSRSFISTKINSKGRQARLGATGKYYCSGKLDLASKCKCCDGNCGPDNGCNCTSCMALDISTRKLPSGWYVNKEGFPCVKGDSGKFYCGRKMSLESSDSFCGPDDGPNCLSCEIIGFEESVYQKVR</sequence>
<feature type="domain" description="SIAH-type" evidence="7">
    <location>
        <begin position="62"/>
        <end position="120"/>
    </location>
</feature>
<evidence type="ECO:0000256" key="4">
    <source>
        <dbReference type="ARBA" id="ARBA00024004"/>
    </source>
</evidence>
<gene>
    <name evidence="9 10 11" type="primary">LOC136088615</name>
</gene>
<protein>
    <submittedName>
        <fullName evidence="9 10">E3 ubiquitin-protein ligase PDZRN3-like</fullName>
    </submittedName>
</protein>
<dbReference type="SUPFAM" id="SSF57850">
    <property type="entry name" value="RING/U-box"/>
    <property type="match status" value="1"/>
</dbReference>
<organism evidence="8 9">
    <name type="scientific">Hydra vulgaris</name>
    <name type="common">Hydra</name>
    <name type="synonym">Hydra attenuata</name>
    <dbReference type="NCBI Taxonomy" id="6087"/>
    <lineage>
        <taxon>Eukaryota</taxon>
        <taxon>Metazoa</taxon>
        <taxon>Cnidaria</taxon>
        <taxon>Hydrozoa</taxon>
        <taxon>Hydroidolina</taxon>
        <taxon>Anthoathecata</taxon>
        <taxon>Aplanulata</taxon>
        <taxon>Hydridae</taxon>
        <taxon>Hydra</taxon>
    </lineage>
</organism>
<dbReference type="RefSeq" id="XP_065668831.1">
    <property type="nucleotide sequence ID" value="XM_065812759.1"/>
</dbReference>
<dbReference type="Gene3D" id="3.30.40.10">
    <property type="entry name" value="Zinc/RING finger domain, C3HC4 (zinc finger)"/>
    <property type="match status" value="2"/>
</dbReference>
<accession>A0ABM4D3J2</accession>
<evidence type="ECO:0000313" key="8">
    <source>
        <dbReference type="Proteomes" id="UP001652625"/>
    </source>
</evidence>
<dbReference type="PROSITE" id="PS50089">
    <property type="entry name" value="ZF_RING_2"/>
    <property type="match status" value="1"/>
</dbReference>
<evidence type="ECO:0000256" key="5">
    <source>
        <dbReference type="PROSITE-ProRule" id="PRU00455"/>
    </source>
</evidence>
<keyword evidence="8" id="KW-1185">Reference proteome</keyword>
<keyword evidence="3" id="KW-0862">Zinc</keyword>
<dbReference type="InterPro" id="IPR013083">
    <property type="entry name" value="Znf_RING/FYVE/PHD"/>
</dbReference>
<evidence type="ECO:0000256" key="1">
    <source>
        <dbReference type="ARBA" id="ARBA00022723"/>
    </source>
</evidence>
<comment type="function">
    <text evidence="4">E3 ubiquitin-protein ligase that mediates ubiquitination and subsequent proteasomal degradation of target proteins. E3 ubiquitin ligases accept ubiquitin from an E2 ubiquitin-conjugating enzyme in the form of a thioester and then directly transfers the ubiquitin to targeted substrates. It probably triggers the ubiquitin-mediated degradation of different substrates.</text>
</comment>
<dbReference type="InterPro" id="IPR017907">
    <property type="entry name" value="Znf_RING_CS"/>
</dbReference>
<dbReference type="PANTHER" id="PTHR46632">
    <property type="entry name" value="E3 UBIQUITIN-PROTEIN LIGASE SINA-LIKE 4"/>
    <property type="match status" value="1"/>
</dbReference>
<dbReference type="GeneID" id="136088615"/>
<reference evidence="9 10" key="1">
    <citation type="submission" date="2025-05" db="UniProtKB">
        <authorList>
            <consortium name="RefSeq"/>
        </authorList>
    </citation>
    <scope>IDENTIFICATION</scope>
</reference>
<evidence type="ECO:0000256" key="2">
    <source>
        <dbReference type="ARBA" id="ARBA00022771"/>
    </source>
</evidence>
<dbReference type="Pfam" id="PF21361">
    <property type="entry name" value="Sina_ZnF"/>
    <property type="match status" value="1"/>
</dbReference>
<dbReference type="RefSeq" id="XP_065668832.1">
    <property type="nucleotide sequence ID" value="XM_065812760.1"/>
</dbReference>
<name>A0ABM4D3J2_HYDVU</name>
<dbReference type="RefSeq" id="XP_065668830.1">
    <property type="nucleotide sequence ID" value="XM_065812758.1"/>
</dbReference>
<evidence type="ECO:0000313" key="10">
    <source>
        <dbReference type="RefSeq" id="XP_065668831.1"/>
    </source>
</evidence>
<dbReference type="PROSITE" id="PS00518">
    <property type="entry name" value="ZF_RING_1"/>
    <property type="match status" value="1"/>
</dbReference>
<dbReference type="SMART" id="SM00184">
    <property type="entry name" value="RING"/>
    <property type="match status" value="1"/>
</dbReference>
<evidence type="ECO:0000313" key="9">
    <source>
        <dbReference type="RefSeq" id="XP_065668830.1"/>
    </source>
</evidence>
<evidence type="ECO:0000259" key="6">
    <source>
        <dbReference type="PROSITE" id="PS50089"/>
    </source>
</evidence>